<dbReference type="SUPFAM" id="SSF51182">
    <property type="entry name" value="RmlC-like cupins"/>
    <property type="match status" value="1"/>
</dbReference>
<gene>
    <name evidence="1" type="ORF">Cvel_1715</name>
</gene>
<name>A0A0G4I2M6_9ALVE</name>
<sequence>MSAVPVPSPSASMGKENVAANGIAAPTIGAQKKQMKAIQQAFVVPVLEATEDTVKPYGNLFSDFESEPCRLTKWPQKFWRPVEDGVSGGVAEGAFTAEWTRDGVLEAANSAITTCSHDGGRDVYTYGWLRGRDAASAATLPLEAALPSPPCAFIWTEINYHACGSQSFFCADQHLVLLVAKVGEDPATLGHGGSAVRRCLVDVRPGDFVAFRVPPGVGIHIDADVWHAPPVPLPHLLAPDGEGTGLCTPSKALVLTKQAKVHTKIYYDPAREHGTLLAVPLQLSD</sequence>
<dbReference type="InterPro" id="IPR024060">
    <property type="entry name" value="Ureidoglycolate_lyase_dom_sf"/>
</dbReference>
<dbReference type="AlphaFoldDB" id="A0A0G4I2M6"/>
<dbReference type="EMBL" id="CDMZ01004873">
    <property type="protein sequence ID" value="CEM51193.1"/>
    <property type="molecule type" value="Genomic_DNA"/>
</dbReference>
<evidence type="ECO:0000313" key="1">
    <source>
        <dbReference type="EMBL" id="CEM51193.1"/>
    </source>
</evidence>
<dbReference type="GO" id="GO:0004848">
    <property type="term" value="F:ureidoglycolate hydrolase activity"/>
    <property type="evidence" value="ECO:0007669"/>
    <property type="project" value="InterPro"/>
</dbReference>
<proteinExistence type="predicted"/>
<organism evidence="1">
    <name type="scientific">Chromera velia CCMP2878</name>
    <dbReference type="NCBI Taxonomy" id="1169474"/>
    <lineage>
        <taxon>Eukaryota</taxon>
        <taxon>Sar</taxon>
        <taxon>Alveolata</taxon>
        <taxon>Colpodellida</taxon>
        <taxon>Chromeraceae</taxon>
        <taxon>Chromera</taxon>
    </lineage>
</organism>
<dbReference type="Gene3D" id="2.60.120.480">
    <property type="entry name" value="Ureidoglycolate hydrolase"/>
    <property type="match status" value="1"/>
</dbReference>
<reference evidence="1" key="1">
    <citation type="submission" date="2014-11" db="EMBL/GenBank/DDBJ databases">
        <authorList>
            <person name="Otto D Thomas"/>
            <person name="Naeem Raeece"/>
        </authorList>
    </citation>
    <scope>NUCLEOTIDE SEQUENCE</scope>
</reference>
<protein>
    <submittedName>
        <fullName evidence="1">Uncharacterized protein</fullName>
    </submittedName>
</protein>
<dbReference type="InterPro" id="IPR011051">
    <property type="entry name" value="RmlC_Cupin_sf"/>
</dbReference>
<accession>A0A0G4I2M6</accession>
<dbReference type="VEuPathDB" id="CryptoDB:Cvel_1715"/>